<accession>A0A8J3FJZ7</accession>
<dbReference type="InterPro" id="IPR025649">
    <property type="entry name" value="DUF4360"/>
</dbReference>
<sequence>MSVRTLGLAAGVAGLIAATLSAAPAAAAVSGSVAVTAASGSGCAPDTVTAAEKDGKLEIRYRGHQAKAGLNLPKAAVSQCALSLAITPAAGYGYQLGAGTQTVDYQVEKGTYSSNTFHYRTDGEAGLLDSDSLDGPHKEVATTSLAIVEPVRGCGAAPVKPFLVDNALRHFMGKNTQLVSVSTYSEAPETPSVALGLQWVTCA</sequence>
<dbReference type="Proteomes" id="UP000662200">
    <property type="component" value="Unassembled WGS sequence"/>
</dbReference>
<evidence type="ECO:0000313" key="3">
    <source>
        <dbReference type="Proteomes" id="UP000662200"/>
    </source>
</evidence>
<feature type="signal peptide" evidence="1">
    <location>
        <begin position="1"/>
        <end position="27"/>
    </location>
</feature>
<proteinExistence type="predicted"/>
<keyword evidence="1" id="KW-0732">Signal</keyword>
<gene>
    <name evidence="2" type="ORF">GCM10010124_37810</name>
</gene>
<keyword evidence="3" id="KW-1185">Reference proteome</keyword>
<reference evidence="2" key="1">
    <citation type="journal article" date="2014" name="Int. J. Syst. Evol. Microbiol.">
        <title>Complete genome sequence of Corynebacterium casei LMG S-19264T (=DSM 44701T), isolated from a smear-ripened cheese.</title>
        <authorList>
            <consortium name="US DOE Joint Genome Institute (JGI-PGF)"/>
            <person name="Walter F."/>
            <person name="Albersmeier A."/>
            <person name="Kalinowski J."/>
            <person name="Ruckert C."/>
        </authorList>
    </citation>
    <scope>NUCLEOTIDE SEQUENCE</scope>
    <source>
        <strain evidence="2">JCM 3091</strain>
    </source>
</reference>
<evidence type="ECO:0000256" key="1">
    <source>
        <dbReference type="SAM" id="SignalP"/>
    </source>
</evidence>
<feature type="chain" id="PRO_5039490079" description="DUF4360 domain-containing protein" evidence="1">
    <location>
        <begin position="28"/>
        <end position="203"/>
    </location>
</feature>
<organism evidence="2 3">
    <name type="scientific">Pilimelia terevasa</name>
    <dbReference type="NCBI Taxonomy" id="53372"/>
    <lineage>
        <taxon>Bacteria</taxon>
        <taxon>Bacillati</taxon>
        <taxon>Actinomycetota</taxon>
        <taxon>Actinomycetes</taxon>
        <taxon>Micromonosporales</taxon>
        <taxon>Micromonosporaceae</taxon>
        <taxon>Pilimelia</taxon>
    </lineage>
</organism>
<reference evidence="2" key="2">
    <citation type="submission" date="2020-09" db="EMBL/GenBank/DDBJ databases">
        <authorList>
            <person name="Sun Q."/>
            <person name="Ohkuma M."/>
        </authorList>
    </citation>
    <scope>NUCLEOTIDE SEQUENCE</scope>
    <source>
        <strain evidence="2">JCM 3091</strain>
    </source>
</reference>
<evidence type="ECO:0008006" key="4">
    <source>
        <dbReference type="Google" id="ProtNLM"/>
    </source>
</evidence>
<evidence type="ECO:0000313" key="2">
    <source>
        <dbReference type="EMBL" id="GGK41376.1"/>
    </source>
</evidence>
<name>A0A8J3FJZ7_9ACTN</name>
<dbReference type="EMBL" id="BMQC01000020">
    <property type="protein sequence ID" value="GGK41376.1"/>
    <property type="molecule type" value="Genomic_DNA"/>
</dbReference>
<dbReference type="Pfam" id="PF14273">
    <property type="entry name" value="DUF4360"/>
    <property type="match status" value="1"/>
</dbReference>
<comment type="caution">
    <text evidence="2">The sequence shown here is derived from an EMBL/GenBank/DDBJ whole genome shotgun (WGS) entry which is preliminary data.</text>
</comment>
<protein>
    <recommendedName>
        <fullName evidence="4">DUF4360 domain-containing protein</fullName>
    </recommendedName>
</protein>
<dbReference type="AlphaFoldDB" id="A0A8J3FJZ7"/>
<dbReference type="RefSeq" id="WP_189115705.1">
    <property type="nucleotide sequence ID" value="NZ_BMQC01000020.1"/>
</dbReference>